<protein>
    <submittedName>
        <fullName evidence="1">Uncharacterized protein</fullName>
    </submittedName>
</protein>
<sequence length="206" mass="24113">MSYLFLYMQLCIQLSFKSAVCLIIIFVYSCNLNTSFLPWNTFINLFQLRFPTFTKILFLYSLVKEFMIHGPCGAQNVNCPCMVDNKCSKNFPKNFSKHTSIDQNGFPVYRRKNDGSFVEKSGVQLDNRNVVPYNKYPLKRYQAHINVEWCNQGSSIKYLFKYINKGPDRATIGFQQNNNDCDKDDTVNEIKEYYDCRYLSACEASW</sequence>
<reference evidence="1 2" key="1">
    <citation type="journal article" date="2017" name="Nat. Commun.">
        <title>Genome assembly with in vitro proximity ligation data and whole-genome triplication in lettuce.</title>
        <authorList>
            <person name="Reyes-Chin-Wo S."/>
            <person name="Wang Z."/>
            <person name="Yang X."/>
            <person name="Kozik A."/>
            <person name="Arikit S."/>
            <person name="Song C."/>
            <person name="Xia L."/>
            <person name="Froenicke L."/>
            <person name="Lavelle D.O."/>
            <person name="Truco M.J."/>
            <person name="Xia R."/>
            <person name="Zhu S."/>
            <person name="Xu C."/>
            <person name="Xu H."/>
            <person name="Xu X."/>
            <person name="Cox K."/>
            <person name="Korf I."/>
            <person name="Meyers B.C."/>
            <person name="Michelmore R.W."/>
        </authorList>
    </citation>
    <scope>NUCLEOTIDE SEQUENCE [LARGE SCALE GENOMIC DNA]</scope>
    <source>
        <strain evidence="2">cv. Salinas</strain>
        <tissue evidence="1">Seedlings</tissue>
    </source>
</reference>
<organism evidence="1 2">
    <name type="scientific">Lactuca sativa</name>
    <name type="common">Garden lettuce</name>
    <dbReference type="NCBI Taxonomy" id="4236"/>
    <lineage>
        <taxon>Eukaryota</taxon>
        <taxon>Viridiplantae</taxon>
        <taxon>Streptophyta</taxon>
        <taxon>Embryophyta</taxon>
        <taxon>Tracheophyta</taxon>
        <taxon>Spermatophyta</taxon>
        <taxon>Magnoliopsida</taxon>
        <taxon>eudicotyledons</taxon>
        <taxon>Gunneridae</taxon>
        <taxon>Pentapetalae</taxon>
        <taxon>asterids</taxon>
        <taxon>campanulids</taxon>
        <taxon>Asterales</taxon>
        <taxon>Asteraceae</taxon>
        <taxon>Cichorioideae</taxon>
        <taxon>Cichorieae</taxon>
        <taxon>Lactucinae</taxon>
        <taxon>Lactuca</taxon>
    </lineage>
</organism>
<dbReference type="PANTHER" id="PTHR10492:SF57">
    <property type="entry name" value="ATP-DEPENDENT DNA HELICASE"/>
    <property type="match status" value="1"/>
</dbReference>
<evidence type="ECO:0000313" key="1">
    <source>
        <dbReference type="EMBL" id="KAJ0190821.1"/>
    </source>
</evidence>
<gene>
    <name evidence="1" type="ORF">LSAT_V11C800407680</name>
</gene>
<keyword evidence="2" id="KW-1185">Reference proteome</keyword>
<name>A0A9R1WWY7_LACSA</name>
<comment type="caution">
    <text evidence="1">The sequence shown here is derived from an EMBL/GenBank/DDBJ whole genome shotgun (WGS) entry which is preliminary data.</text>
</comment>
<accession>A0A9R1WWY7</accession>
<proteinExistence type="predicted"/>
<evidence type="ECO:0000313" key="2">
    <source>
        <dbReference type="Proteomes" id="UP000235145"/>
    </source>
</evidence>
<dbReference type="AlphaFoldDB" id="A0A9R1WWY7"/>
<dbReference type="PANTHER" id="PTHR10492">
    <property type="match status" value="1"/>
</dbReference>
<dbReference type="EMBL" id="NBSK02000008">
    <property type="protein sequence ID" value="KAJ0190821.1"/>
    <property type="molecule type" value="Genomic_DNA"/>
</dbReference>
<dbReference type="Proteomes" id="UP000235145">
    <property type="component" value="Unassembled WGS sequence"/>
</dbReference>